<gene>
    <name evidence="3" type="ORF">niasHS_004489</name>
</gene>
<dbReference type="InterPro" id="IPR055231">
    <property type="entry name" value="2AA_helical"/>
</dbReference>
<dbReference type="AlphaFoldDB" id="A0ABD2JMD6"/>
<reference evidence="3 4" key="1">
    <citation type="submission" date="2024-10" db="EMBL/GenBank/DDBJ databases">
        <authorList>
            <person name="Kim D."/>
        </authorList>
    </citation>
    <scope>NUCLEOTIDE SEQUENCE [LARGE SCALE GENOMIC DNA]</scope>
    <source>
        <strain evidence="3">Taebaek</strain>
    </source>
</reference>
<accession>A0ABD2JMD6</accession>
<comment type="caution">
    <text evidence="3">The sequence shown here is derived from an EMBL/GenBank/DDBJ whole genome shotgun (WGS) entry which is preliminary data.</text>
</comment>
<keyword evidence="4" id="KW-1185">Reference proteome</keyword>
<dbReference type="Pfam" id="PF22956">
    <property type="entry name" value="VPS15-like_hel"/>
    <property type="match status" value="1"/>
</dbReference>
<evidence type="ECO:0000313" key="4">
    <source>
        <dbReference type="Proteomes" id="UP001620645"/>
    </source>
</evidence>
<organism evidence="3 4">
    <name type="scientific">Heterodera schachtii</name>
    <name type="common">Sugarbeet cyst nematode worm</name>
    <name type="synonym">Tylenchus schachtii</name>
    <dbReference type="NCBI Taxonomy" id="97005"/>
    <lineage>
        <taxon>Eukaryota</taxon>
        <taxon>Metazoa</taxon>
        <taxon>Ecdysozoa</taxon>
        <taxon>Nematoda</taxon>
        <taxon>Chromadorea</taxon>
        <taxon>Rhabditida</taxon>
        <taxon>Tylenchina</taxon>
        <taxon>Tylenchomorpha</taxon>
        <taxon>Tylenchoidea</taxon>
        <taxon>Heteroderidae</taxon>
        <taxon>Heteroderinae</taxon>
        <taxon>Heterodera</taxon>
    </lineage>
</organism>
<proteinExistence type="predicted"/>
<protein>
    <recommendedName>
        <fullName evidence="2">Phosphatase 2A Regulatory Subunit A helical domain-containing protein</fullName>
    </recommendedName>
</protein>
<keyword evidence="1" id="KW-0677">Repeat</keyword>
<evidence type="ECO:0000256" key="1">
    <source>
        <dbReference type="ARBA" id="ARBA00022737"/>
    </source>
</evidence>
<feature type="domain" description="Phosphatase 2A Regulatory Subunit A helical" evidence="2">
    <location>
        <begin position="178"/>
        <end position="223"/>
    </location>
</feature>
<name>A0ABD2JMD6_HETSC</name>
<sequence>MQFYQSPTSSTRTATASLMDSGRPVAVASTRALQPHSVRFECTFRRPATASTSAAVLPLAGAGAAAAAGNHRHNLCVTLEETRSKLDTTMECVAELWRTDDGTAQEFRLYEPRNCWPEYEARTNWHKIGWHGQRAYDTLCSFYKLAESKFNQAYVEEVGRPGTGLPKSPEASPGVTDVLMHMITLLNDKNDWRVRAAFFEACPMLAQHMGQNRNSKLMPFLQQCGRIGTNRMAQTAENDFFFLYIF</sequence>
<evidence type="ECO:0000313" key="3">
    <source>
        <dbReference type="EMBL" id="KAL3091773.1"/>
    </source>
</evidence>
<dbReference type="EMBL" id="JBICCN010000124">
    <property type="protein sequence ID" value="KAL3091773.1"/>
    <property type="molecule type" value="Genomic_DNA"/>
</dbReference>
<evidence type="ECO:0000259" key="2">
    <source>
        <dbReference type="Pfam" id="PF22956"/>
    </source>
</evidence>
<dbReference type="Proteomes" id="UP001620645">
    <property type="component" value="Unassembled WGS sequence"/>
</dbReference>